<evidence type="ECO:0000256" key="4">
    <source>
        <dbReference type="ARBA" id="ARBA00023163"/>
    </source>
</evidence>
<keyword evidence="4" id="KW-0804">Transcription</keyword>
<dbReference type="InterPro" id="IPR001789">
    <property type="entry name" value="Sig_transdc_resp-reg_receiver"/>
</dbReference>
<feature type="domain" description="HTH luxR-type" evidence="6">
    <location>
        <begin position="143"/>
        <end position="213"/>
    </location>
</feature>
<dbReference type="PROSITE" id="PS50043">
    <property type="entry name" value="HTH_LUXR_2"/>
    <property type="match status" value="1"/>
</dbReference>
<dbReference type="SUPFAM" id="SSF46894">
    <property type="entry name" value="C-terminal effector domain of the bipartite response regulators"/>
    <property type="match status" value="1"/>
</dbReference>
<accession>A0A1I1NSI8</accession>
<dbReference type="InterPro" id="IPR000792">
    <property type="entry name" value="Tscrpt_reg_LuxR_C"/>
</dbReference>
<keyword evidence="3 8" id="KW-0238">DNA-binding</keyword>
<reference evidence="9" key="1">
    <citation type="submission" date="2016-10" db="EMBL/GenBank/DDBJ databases">
        <authorList>
            <person name="Varghese N."/>
            <person name="Submissions S."/>
        </authorList>
    </citation>
    <scope>NUCLEOTIDE SEQUENCE [LARGE SCALE GENOMIC DNA]</scope>
    <source>
        <strain evidence="9">DSM 45962</strain>
    </source>
</reference>
<organism evidence="8 9">
    <name type="scientific">Klenkia taihuensis</name>
    <dbReference type="NCBI Taxonomy" id="1225127"/>
    <lineage>
        <taxon>Bacteria</taxon>
        <taxon>Bacillati</taxon>
        <taxon>Actinomycetota</taxon>
        <taxon>Actinomycetes</taxon>
        <taxon>Geodermatophilales</taxon>
        <taxon>Geodermatophilaceae</taxon>
        <taxon>Klenkia</taxon>
    </lineage>
</organism>
<dbReference type="SMART" id="SM00421">
    <property type="entry name" value="HTH_LUXR"/>
    <property type="match status" value="1"/>
</dbReference>
<sequence length="218" mass="23376">MRVLVAEDSALFRAGLVRLLADAGHEVTAVPDADRLRAALPPGPRPVDLVVADVRMPPSMTDDGMQAARELRARHPGLPVLLLSQHVETGHVADLVGEPGFGYLLKDRVLHEDDFLDAVGRVARGGSALDPLVVAALVRPRRDDDPLHRLSPRERDVLELVAQGRSNAAVASALVLAERTVETHMRSIFDKLGLVESPGSHRRVLAVLAHLTRTGGGG</sequence>
<dbReference type="Gene3D" id="1.10.10.10">
    <property type="entry name" value="Winged helix-like DNA-binding domain superfamily/Winged helix DNA-binding domain"/>
    <property type="match status" value="1"/>
</dbReference>
<dbReference type="Pfam" id="PF00072">
    <property type="entry name" value="Response_reg"/>
    <property type="match status" value="1"/>
</dbReference>
<feature type="modified residue" description="4-aspartylphosphate" evidence="5">
    <location>
        <position position="53"/>
    </location>
</feature>
<dbReference type="SUPFAM" id="SSF52172">
    <property type="entry name" value="CheY-like"/>
    <property type="match status" value="1"/>
</dbReference>
<dbReference type="PROSITE" id="PS00622">
    <property type="entry name" value="HTH_LUXR_1"/>
    <property type="match status" value="1"/>
</dbReference>
<dbReference type="CDD" id="cd06170">
    <property type="entry name" value="LuxR_C_like"/>
    <property type="match status" value="1"/>
</dbReference>
<name>A0A1I1NSI8_9ACTN</name>
<dbReference type="PANTHER" id="PTHR43214:SF24">
    <property type="entry name" value="TRANSCRIPTIONAL REGULATORY PROTEIN NARL-RELATED"/>
    <property type="match status" value="1"/>
</dbReference>
<evidence type="ECO:0000313" key="9">
    <source>
        <dbReference type="Proteomes" id="UP000199022"/>
    </source>
</evidence>
<evidence type="ECO:0000313" key="8">
    <source>
        <dbReference type="EMBL" id="SFC98478.1"/>
    </source>
</evidence>
<dbReference type="GO" id="GO:0006355">
    <property type="term" value="P:regulation of DNA-templated transcription"/>
    <property type="evidence" value="ECO:0007669"/>
    <property type="project" value="InterPro"/>
</dbReference>
<dbReference type="Gene3D" id="3.40.50.2300">
    <property type="match status" value="1"/>
</dbReference>
<dbReference type="CDD" id="cd17535">
    <property type="entry name" value="REC_NarL-like"/>
    <property type="match status" value="1"/>
</dbReference>
<keyword evidence="2" id="KW-0805">Transcription regulation</keyword>
<dbReference type="RefSeq" id="WP_091557798.1">
    <property type="nucleotide sequence ID" value="NZ_BNAC01000004.1"/>
</dbReference>
<evidence type="ECO:0000256" key="2">
    <source>
        <dbReference type="ARBA" id="ARBA00023015"/>
    </source>
</evidence>
<evidence type="ECO:0000259" key="7">
    <source>
        <dbReference type="PROSITE" id="PS50110"/>
    </source>
</evidence>
<evidence type="ECO:0000256" key="1">
    <source>
        <dbReference type="ARBA" id="ARBA00022553"/>
    </source>
</evidence>
<feature type="domain" description="Response regulatory" evidence="7">
    <location>
        <begin position="2"/>
        <end position="121"/>
    </location>
</feature>
<dbReference type="GO" id="GO:0003677">
    <property type="term" value="F:DNA binding"/>
    <property type="evidence" value="ECO:0007669"/>
    <property type="project" value="UniProtKB-KW"/>
</dbReference>
<dbReference type="InterPro" id="IPR039420">
    <property type="entry name" value="WalR-like"/>
</dbReference>
<dbReference type="InterPro" id="IPR058245">
    <property type="entry name" value="NreC/VraR/RcsB-like_REC"/>
</dbReference>
<dbReference type="PROSITE" id="PS50110">
    <property type="entry name" value="RESPONSE_REGULATORY"/>
    <property type="match status" value="1"/>
</dbReference>
<dbReference type="OrthoDB" id="4135368at2"/>
<dbReference type="Pfam" id="PF00196">
    <property type="entry name" value="GerE"/>
    <property type="match status" value="1"/>
</dbReference>
<protein>
    <submittedName>
        <fullName evidence="8">DNA-binding response regulator, NarL/FixJ family, contains REC and HTH domains</fullName>
    </submittedName>
</protein>
<proteinExistence type="predicted"/>
<dbReference type="EMBL" id="FOMD01000002">
    <property type="protein sequence ID" value="SFC98478.1"/>
    <property type="molecule type" value="Genomic_DNA"/>
</dbReference>
<dbReference type="AlphaFoldDB" id="A0A1I1NSI8"/>
<dbReference type="STRING" id="1225127.SAMN05661030_2177"/>
<dbReference type="InterPro" id="IPR016032">
    <property type="entry name" value="Sig_transdc_resp-reg_C-effctor"/>
</dbReference>
<dbReference type="PANTHER" id="PTHR43214">
    <property type="entry name" value="TWO-COMPONENT RESPONSE REGULATOR"/>
    <property type="match status" value="1"/>
</dbReference>
<evidence type="ECO:0000256" key="5">
    <source>
        <dbReference type="PROSITE-ProRule" id="PRU00169"/>
    </source>
</evidence>
<dbReference type="PRINTS" id="PR00038">
    <property type="entry name" value="HTHLUXR"/>
</dbReference>
<dbReference type="InterPro" id="IPR011006">
    <property type="entry name" value="CheY-like_superfamily"/>
</dbReference>
<keyword evidence="1 5" id="KW-0597">Phosphoprotein</keyword>
<dbReference type="InterPro" id="IPR036388">
    <property type="entry name" value="WH-like_DNA-bd_sf"/>
</dbReference>
<evidence type="ECO:0000256" key="3">
    <source>
        <dbReference type="ARBA" id="ARBA00023125"/>
    </source>
</evidence>
<keyword evidence="9" id="KW-1185">Reference proteome</keyword>
<dbReference type="GO" id="GO:0000160">
    <property type="term" value="P:phosphorelay signal transduction system"/>
    <property type="evidence" value="ECO:0007669"/>
    <property type="project" value="InterPro"/>
</dbReference>
<dbReference type="SMART" id="SM00448">
    <property type="entry name" value="REC"/>
    <property type="match status" value="1"/>
</dbReference>
<dbReference type="Proteomes" id="UP000199022">
    <property type="component" value="Unassembled WGS sequence"/>
</dbReference>
<evidence type="ECO:0000259" key="6">
    <source>
        <dbReference type="PROSITE" id="PS50043"/>
    </source>
</evidence>
<gene>
    <name evidence="8" type="ORF">SAMN05661030_2177</name>
</gene>